<reference evidence="2 3" key="1">
    <citation type="submission" date="2013-10" db="EMBL/GenBank/DDBJ databases">
        <title>The Genome Sequence of Acinetobacter brisouii CIP 110357.</title>
        <authorList>
            <consortium name="The Broad Institute Genomics Platform"/>
            <consortium name="The Broad Institute Genome Sequencing Center for Infectious Disease"/>
            <person name="Cerqueira G."/>
            <person name="Feldgarden M."/>
            <person name="Courvalin P."/>
            <person name="Grillot-Courvalin C."/>
            <person name="Clermont D."/>
            <person name="Rocha E."/>
            <person name="Yoon E.-J."/>
            <person name="Nemec A."/>
            <person name="Young S.K."/>
            <person name="Zeng Q."/>
            <person name="Gargeya S."/>
            <person name="Fitzgerald M."/>
            <person name="Abouelleil A."/>
            <person name="Alvarado L."/>
            <person name="Berlin A.M."/>
            <person name="Chapman S.B."/>
            <person name="Gainer-Dewar J."/>
            <person name="Goldberg J."/>
            <person name="Gnerre S."/>
            <person name="Griggs A."/>
            <person name="Gujja S."/>
            <person name="Hansen M."/>
            <person name="Howarth C."/>
            <person name="Imamovic A."/>
            <person name="Ireland A."/>
            <person name="Larimer J."/>
            <person name="McCowan C."/>
            <person name="Murphy C."/>
            <person name="Pearson M."/>
            <person name="Poon T.W."/>
            <person name="Priest M."/>
            <person name="Roberts A."/>
            <person name="Saif S."/>
            <person name="Shea T."/>
            <person name="Sykes S."/>
            <person name="Wortman J."/>
            <person name="Nusbaum C."/>
            <person name="Birren B."/>
        </authorList>
    </citation>
    <scope>NUCLEOTIDE SEQUENCE [LARGE SCALE GENOMIC DNA]</scope>
    <source>
        <strain evidence="2 3">CIP 110357</strain>
    </source>
</reference>
<evidence type="ECO:0000313" key="2">
    <source>
        <dbReference type="EMBL" id="ESK51922.1"/>
    </source>
</evidence>
<protein>
    <submittedName>
        <fullName evidence="2">Uncharacterized protein</fullName>
    </submittedName>
</protein>
<name>V2UPM2_9GAMM</name>
<keyword evidence="1" id="KW-0472">Membrane</keyword>
<keyword evidence="1" id="KW-1133">Transmembrane helix</keyword>
<keyword evidence="3" id="KW-1185">Reference proteome</keyword>
<accession>V2UPM2</accession>
<dbReference type="PATRIC" id="fig|1341683.3.peg.1006"/>
<feature type="transmembrane region" description="Helical" evidence="1">
    <location>
        <begin position="9"/>
        <end position="31"/>
    </location>
</feature>
<gene>
    <name evidence="2" type="ORF">P255_01017</name>
</gene>
<dbReference type="AlphaFoldDB" id="V2UPM2"/>
<organism evidence="2 3">
    <name type="scientific">Acinetobacter brisouii CIP 110357</name>
    <dbReference type="NCBI Taxonomy" id="1341683"/>
    <lineage>
        <taxon>Bacteria</taxon>
        <taxon>Pseudomonadati</taxon>
        <taxon>Pseudomonadota</taxon>
        <taxon>Gammaproteobacteria</taxon>
        <taxon>Moraxellales</taxon>
        <taxon>Moraxellaceae</taxon>
        <taxon>Acinetobacter</taxon>
    </lineage>
</organism>
<keyword evidence="1" id="KW-0812">Transmembrane</keyword>
<proteinExistence type="predicted"/>
<feature type="transmembrane region" description="Helical" evidence="1">
    <location>
        <begin position="37"/>
        <end position="61"/>
    </location>
</feature>
<sequence length="217" mass="25516">MKEKLFNKLGWICLTIFSVLAAIYMIASYVFKLDSDQISVLTNLFLAFATFTAACTAVLFFTDWREQHDKSISNKFAWKVIDSFDLFDISFMNFLKSLDDLEKKIENPQSFSEELKNLDREALILLIETKSMKFNLSNFRESLRKYSVYSSKEDWYKGQEEKIYDLFLNLNLDHLEKNDSKHIISGIKSSLDKITPQIHYFEHEVIDKLINELKSKN</sequence>
<dbReference type="EMBL" id="AYEU01000004">
    <property type="protein sequence ID" value="ESK51922.1"/>
    <property type="molecule type" value="Genomic_DNA"/>
</dbReference>
<comment type="caution">
    <text evidence="2">The sequence shown here is derived from an EMBL/GenBank/DDBJ whole genome shotgun (WGS) entry which is preliminary data.</text>
</comment>
<evidence type="ECO:0000256" key="1">
    <source>
        <dbReference type="SAM" id="Phobius"/>
    </source>
</evidence>
<evidence type="ECO:0000313" key="3">
    <source>
        <dbReference type="Proteomes" id="UP000018418"/>
    </source>
</evidence>
<dbReference type="HOGENOM" id="CLU_1222599_0_0_6"/>
<dbReference type="Proteomes" id="UP000018418">
    <property type="component" value="Unassembled WGS sequence"/>
</dbReference>